<proteinExistence type="predicted"/>
<accession>A0AAV7GWD3</accession>
<sequence length="81" mass="9655">MGYEQDSVQRNLPGNLVTSTLLFSFLQVLWQVPFLTWHIYCICCNIKTEEWQLFMYCELIYQVLRKKAGDDSYLLKLKKKA</sequence>
<dbReference type="EMBL" id="JAGFBR010000009">
    <property type="protein sequence ID" value="KAH0461041.1"/>
    <property type="molecule type" value="Genomic_DNA"/>
</dbReference>
<name>A0AAV7GWD3_DENCH</name>
<reference evidence="2 3" key="1">
    <citation type="journal article" date="2021" name="Hortic Res">
        <title>Chromosome-scale assembly of the Dendrobium chrysotoxum genome enhances the understanding of orchid evolution.</title>
        <authorList>
            <person name="Zhang Y."/>
            <person name="Zhang G.Q."/>
            <person name="Zhang D."/>
            <person name="Liu X.D."/>
            <person name="Xu X.Y."/>
            <person name="Sun W.H."/>
            <person name="Yu X."/>
            <person name="Zhu X."/>
            <person name="Wang Z.W."/>
            <person name="Zhao X."/>
            <person name="Zhong W.Y."/>
            <person name="Chen H."/>
            <person name="Yin W.L."/>
            <person name="Huang T."/>
            <person name="Niu S.C."/>
            <person name="Liu Z.J."/>
        </authorList>
    </citation>
    <scope>NUCLEOTIDE SEQUENCE [LARGE SCALE GENOMIC DNA]</scope>
    <source>
        <strain evidence="2">Lindl</strain>
    </source>
</reference>
<evidence type="ECO:0000256" key="1">
    <source>
        <dbReference type="SAM" id="Phobius"/>
    </source>
</evidence>
<dbReference type="Proteomes" id="UP000775213">
    <property type="component" value="Unassembled WGS sequence"/>
</dbReference>
<evidence type="ECO:0000313" key="3">
    <source>
        <dbReference type="Proteomes" id="UP000775213"/>
    </source>
</evidence>
<protein>
    <submittedName>
        <fullName evidence="2">Uncharacterized protein</fullName>
    </submittedName>
</protein>
<organism evidence="2 3">
    <name type="scientific">Dendrobium chrysotoxum</name>
    <name type="common">Orchid</name>
    <dbReference type="NCBI Taxonomy" id="161865"/>
    <lineage>
        <taxon>Eukaryota</taxon>
        <taxon>Viridiplantae</taxon>
        <taxon>Streptophyta</taxon>
        <taxon>Embryophyta</taxon>
        <taxon>Tracheophyta</taxon>
        <taxon>Spermatophyta</taxon>
        <taxon>Magnoliopsida</taxon>
        <taxon>Liliopsida</taxon>
        <taxon>Asparagales</taxon>
        <taxon>Orchidaceae</taxon>
        <taxon>Epidendroideae</taxon>
        <taxon>Malaxideae</taxon>
        <taxon>Dendrobiinae</taxon>
        <taxon>Dendrobium</taxon>
    </lineage>
</organism>
<gene>
    <name evidence="2" type="ORF">IEQ34_008616</name>
</gene>
<evidence type="ECO:0000313" key="2">
    <source>
        <dbReference type="EMBL" id="KAH0461041.1"/>
    </source>
</evidence>
<keyword evidence="3" id="KW-1185">Reference proteome</keyword>
<comment type="caution">
    <text evidence="2">The sequence shown here is derived from an EMBL/GenBank/DDBJ whole genome shotgun (WGS) entry which is preliminary data.</text>
</comment>
<keyword evidence="1" id="KW-0472">Membrane</keyword>
<keyword evidence="1" id="KW-0812">Transmembrane</keyword>
<feature type="transmembrane region" description="Helical" evidence="1">
    <location>
        <begin position="21"/>
        <end position="40"/>
    </location>
</feature>
<dbReference type="AlphaFoldDB" id="A0AAV7GWD3"/>
<keyword evidence="1" id="KW-1133">Transmembrane helix</keyword>